<evidence type="ECO:0008006" key="3">
    <source>
        <dbReference type="Google" id="ProtNLM"/>
    </source>
</evidence>
<proteinExistence type="predicted"/>
<dbReference type="RefSeq" id="WP_368682551.1">
    <property type="nucleotide sequence ID" value="NZ_JAYMRW010000002.1"/>
</dbReference>
<organism evidence="1 2">
    <name type="scientific">Paraburkholderia guartelaensis</name>
    <dbReference type="NCBI Taxonomy" id="2546446"/>
    <lineage>
        <taxon>Bacteria</taxon>
        <taxon>Pseudomonadati</taxon>
        <taxon>Pseudomonadota</taxon>
        <taxon>Betaproteobacteria</taxon>
        <taxon>Burkholderiales</taxon>
        <taxon>Burkholderiaceae</taxon>
        <taxon>Paraburkholderia</taxon>
    </lineage>
</organism>
<accession>A0ABU9S7I7</accession>
<gene>
    <name evidence="1" type="ORF">VSR33_07445</name>
</gene>
<protein>
    <recommendedName>
        <fullName evidence="3">DUF5666 domain-containing protein</fullName>
    </recommendedName>
</protein>
<evidence type="ECO:0000313" key="1">
    <source>
        <dbReference type="EMBL" id="MEM5447326.1"/>
    </source>
</evidence>
<sequence>MSTRYHSSAPLLGAILVLALGVSPHVPLFAQTASDAAPGSAPGSAPNAALQIGEVQTTATVVSIDAATNSVTLRGARRNLVTVAVDPAVGDVSKLKPGDHVNILYKEALLLRAEKLATRGIRSRVDTVATTPASGGMTATARSVQVIATVEKIDRKSRKVALRGPNRTVVVVAPPDVPLESIKVGDSIRADYVGATAVHVTRDGQNLQ</sequence>
<evidence type="ECO:0000313" key="2">
    <source>
        <dbReference type="Proteomes" id="UP001390669"/>
    </source>
</evidence>
<dbReference type="Proteomes" id="UP001390669">
    <property type="component" value="Unassembled WGS sequence"/>
</dbReference>
<keyword evidence="2" id="KW-1185">Reference proteome</keyword>
<reference evidence="1 2" key="1">
    <citation type="submission" date="2024-01" db="EMBL/GenBank/DDBJ databases">
        <title>The diversity of rhizobia nodulating Mimosa spp. in eleven states of Brazil covering several biomes is determined by host plant, location, and edaphic factors.</title>
        <authorList>
            <person name="Rouws L."/>
            <person name="Barauna A."/>
            <person name="Beukes C."/>
            <person name="De Faria S.M."/>
            <person name="Gross E."/>
            <person name="Dos Reis Junior F.B."/>
            <person name="Simon M."/>
            <person name="Maluk M."/>
            <person name="Odee D.W."/>
            <person name="Kenicer G."/>
            <person name="Young J.P.W."/>
            <person name="Reis V.M."/>
            <person name="Zilli J."/>
            <person name="James E.K."/>
        </authorList>
    </citation>
    <scope>NUCLEOTIDE SEQUENCE [LARGE SCALE GENOMIC DNA]</scope>
    <source>
        <strain evidence="1 2">JPY164</strain>
    </source>
</reference>
<comment type="caution">
    <text evidence="1">The sequence shown here is derived from an EMBL/GenBank/DDBJ whole genome shotgun (WGS) entry which is preliminary data.</text>
</comment>
<dbReference type="EMBL" id="JAYMRW010000002">
    <property type="protein sequence ID" value="MEM5447326.1"/>
    <property type="molecule type" value="Genomic_DNA"/>
</dbReference>
<name>A0ABU9S7I7_9BURK</name>